<feature type="region of interest" description="Disordered" evidence="1">
    <location>
        <begin position="154"/>
        <end position="191"/>
    </location>
</feature>
<evidence type="ECO:0000256" key="1">
    <source>
        <dbReference type="SAM" id="MobiDB-lite"/>
    </source>
</evidence>
<dbReference type="AlphaFoldDB" id="A0A8S3R200"/>
<accession>A0A8S3R200</accession>
<evidence type="ECO:0000313" key="3">
    <source>
        <dbReference type="Proteomes" id="UP000683360"/>
    </source>
</evidence>
<dbReference type="OrthoDB" id="6160836at2759"/>
<evidence type="ECO:0000313" key="2">
    <source>
        <dbReference type="EMBL" id="CAG2202012.1"/>
    </source>
</evidence>
<feature type="compositionally biased region" description="Polar residues" evidence="1">
    <location>
        <begin position="154"/>
        <end position="163"/>
    </location>
</feature>
<dbReference type="Proteomes" id="UP000683360">
    <property type="component" value="Unassembled WGS sequence"/>
</dbReference>
<comment type="caution">
    <text evidence="2">The sequence shown here is derived from an EMBL/GenBank/DDBJ whole genome shotgun (WGS) entry which is preliminary data.</text>
</comment>
<organism evidence="2 3">
    <name type="scientific">Mytilus edulis</name>
    <name type="common">Blue mussel</name>
    <dbReference type="NCBI Taxonomy" id="6550"/>
    <lineage>
        <taxon>Eukaryota</taxon>
        <taxon>Metazoa</taxon>
        <taxon>Spiralia</taxon>
        <taxon>Lophotrochozoa</taxon>
        <taxon>Mollusca</taxon>
        <taxon>Bivalvia</taxon>
        <taxon>Autobranchia</taxon>
        <taxon>Pteriomorphia</taxon>
        <taxon>Mytilida</taxon>
        <taxon>Mytiloidea</taxon>
        <taxon>Mytilidae</taxon>
        <taxon>Mytilinae</taxon>
        <taxon>Mytilus</taxon>
    </lineage>
</organism>
<keyword evidence="3" id="KW-1185">Reference proteome</keyword>
<gene>
    <name evidence="2" type="ORF">MEDL_16609</name>
</gene>
<feature type="compositionally biased region" description="Basic and acidic residues" evidence="1">
    <location>
        <begin position="164"/>
        <end position="191"/>
    </location>
</feature>
<protein>
    <submittedName>
        <fullName evidence="2">Uncharacterized protein</fullName>
    </submittedName>
</protein>
<reference evidence="2" key="1">
    <citation type="submission" date="2021-03" db="EMBL/GenBank/DDBJ databases">
        <authorList>
            <person name="Bekaert M."/>
        </authorList>
    </citation>
    <scope>NUCLEOTIDE SEQUENCE</scope>
</reference>
<name>A0A8S3R200_MYTED</name>
<proteinExistence type="predicted"/>
<dbReference type="EMBL" id="CAJPWZ010000875">
    <property type="protein sequence ID" value="CAG2202012.1"/>
    <property type="molecule type" value="Genomic_DNA"/>
</dbReference>
<sequence>MGLVFDYTECLLLPGVATTLSLGKFLDTESELFKKLVNESNVSIFQKNTESGSNYVFSGRFADLTVANTIIVNFIDDLRTKINEVHTSLLFDSNISKIGSVINNPGSTHTQLIKEESETENMTRVTIHPLEENVHSENMESVQIETMESVQIENTENVQIENQGSKKRETKNELRITQQEHDKCRKKENYR</sequence>